<dbReference type="InterPro" id="IPR036641">
    <property type="entry name" value="HPT_dom_sf"/>
</dbReference>
<evidence type="ECO:0000313" key="1">
    <source>
        <dbReference type="EMBL" id="VAX07198.1"/>
    </source>
</evidence>
<dbReference type="EMBL" id="UOFW01000198">
    <property type="protein sequence ID" value="VAX07198.1"/>
    <property type="molecule type" value="Genomic_DNA"/>
</dbReference>
<gene>
    <name evidence="1" type="ORF">MNBD_ALPHA03-1225</name>
</gene>
<dbReference type="SUPFAM" id="SSF47226">
    <property type="entry name" value="Histidine-containing phosphotransfer domain, HPT domain"/>
    <property type="match status" value="1"/>
</dbReference>
<sequence length="147" mass="16518">MTLERYSHSQDHGVIDRLNGSYLHWTKIQLKELHKHLHSMKQGDLKSNDPGKAKDSRTEILDLVHNVIGLGGSFGYYMITDIAVSLNKYIRSVEEFSTIEPQVIAAHLNAMDYIIAGNIEGYGGKRGKKIMAQLQGKLPKRPYPLSA</sequence>
<dbReference type="AlphaFoldDB" id="A0A3B1B727"/>
<evidence type="ECO:0008006" key="2">
    <source>
        <dbReference type="Google" id="ProtNLM"/>
    </source>
</evidence>
<dbReference type="GO" id="GO:0000160">
    <property type="term" value="P:phosphorelay signal transduction system"/>
    <property type="evidence" value="ECO:0007669"/>
    <property type="project" value="InterPro"/>
</dbReference>
<organism evidence="1">
    <name type="scientific">hydrothermal vent metagenome</name>
    <dbReference type="NCBI Taxonomy" id="652676"/>
    <lineage>
        <taxon>unclassified sequences</taxon>
        <taxon>metagenomes</taxon>
        <taxon>ecological metagenomes</taxon>
    </lineage>
</organism>
<protein>
    <recommendedName>
        <fullName evidence="2">HPt domain-containing protein</fullName>
    </recommendedName>
</protein>
<name>A0A3B1B727_9ZZZZ</name>
<accession>A0A3B1B727</accession>
<proteinExistence type="predicted"/>
<reference evidence="1" key="1">
    <citation type="submission" date="2018-06" db="EMBL/GenBank/DDBJ databases">
        <authorList>
            <person name="Zhirakovskaya E."/>
        </authorList>
    </citation>
    <scope>NUCLEOTIDE SEQUENCE</scope>
</reference>